<keyword evidence="3" id="KW-1185">Reference proteome</keyword>
<dbReference type="EMBL" id="VSRQ01000006">
    <property type="protein sequence ID" value="TYK46213.1"/>
    <property type="molecule type" value="Genomic_DNA"/>
</dbReference>
<feature type="region of interest" description="Disordered" evidence="1">
    <location>
        <begin position="72"/>
        <end position="93"/>
    </location>
</feature>
<dbReference type="RefSeq" id="WP_148764603.1">
    <property type="nucleotide sequence ID" value="NZ_VSRQ01000006.1"/>
</dbReference>
<dbReference type="AlphaFoldDB" id="A0A5D3FDH2"/>
<dbReference type="Proteomes" id="UP000323505">
    <property type="component" value="Unassembled WGS sequence"/>
</dbReference>
<proteinExistence type="predicted"/>
<gene>
    <name evidence="2" type="ORF">FXF68_28930</name>
</gene>
<reference evidence="2 3" key="1">
    <citation type="submission" date="2019-08" db="EMBL/GenBank/DDBJ databases">
        <title>Actinomadura sp. nov. CYP1-5 isolated from mountain soil.</title>
        <authorList>
            <person name="Songsumanus A."/>
            <person name="Kuncharoen N."/>
            <person name="Kudo T."/>
            <person name="Yuki M."/>
            <person name="Igarashi Y."/>
            <person name="Tanasupawat S."/>
        </authorList>
    </citation>
    <scope>NUCLEOTIDE SEQUENCE [LARGE SCALE GENOMIC DNA]</scope>
    <source>
        <strain evidence="2 3">CYP1-5</strain>
    </source>
</reference>
<sequence length="113" mass="11733">MPCFRCGARQTDPVRGASPWKRGVRADRQVLICPGCQSARDWADALDRCAECGSAALVCRLGEVECRDCGHTRDAAPGDLVRSGAAPAAPGDGDLSAEVAAALSRVLRGGPAR</sequence>
<feature type="compositionally biased region" description="Low complexity" evidence="1">
    <location>
        <begin position="84"/>
        <end position="93"/>
    </location>
</feature>
<evidence type="ECO:0000313" key="2">
    <source>
        <dbReference type="EMBL" id="TYK46213.1"/>
    </source>
</evidence>
<accession>A0A5D3FDH2</accession>
<evidence type="ECO:0000256" key="1">
    <source>
        <dbReference type="SAM" id="MobiDB-lite"/>
    </source>
</evidence>
<evidence type="ECO:0000313" key="3">
    <source>
        <dbReference type="Proteomes" id="UP000323505"/>
    </source>
</evidence>
<comment type="caution">
    <text evidence="2">The sequence shown here is derived from an EMBL/GenBank/DDBJ whole genome shotgun (WGS) entry which is preliminary data.</text>
</comment>
<name>A0A5D3FDH2_9ACTN</name>
<organism evidence="2 3">
    <name type="scientific">Actinomadura decatromicini</name>
    <dbReference type="NCBI Taxonomy" id="2604572"/>
    <lineage>
        <taxon>Bacteria</taxon>
        <taxon>Bacillati</taxon>
        <taxon>Actinomycetota</taxon>
        <taxon>Actinomycetes</taxon>
        <taxon>Streptosporangiales</taxon>
        <taxon>Thermomonosporaceae</taxon>
        <taxon>Actinomadura</taxon>
    </lineage>
</organism>
<protein>
    <submittedName>
        <fullName evidence="2">Uncharacterized protein</fullName>
    </submittedName>
</protein>